<dbReference type="InterPro" id="IPR003447">
    <property type="entry name" value="FEMABX"/>
</dbReference>
<comment type="similarity">
    <text evidence="1">Belongs to the FemABX family.</text>
</comment>
<comment type="caution">
    <text evidence="7">The sequence shown here is derived from an EMBL/GenBank/DDBJ whole genome shotgun (WGS) entry which is preliminary data.</text>
</comment>
<keyword evidence="5" id="KW-0012">Acyltransferase</keyword>
<evidence type="ECO:0008006" key="9">
    <source>
        <dbReference type="Google" id="ProtNLM"/>
    </source>
</evidence>
<evidence type="ECO:0000256" key="5">
    <source>
        <dbReference type="ARBA" id="ARBA00023315"/>
    </source>
</evidence>
<dbReference type="SUPFAM" id="SSF55729">
    <property type="entry name" value="Acyl-CoA N-acyltransferases (Nat)"/>
    <property type="match status" value="2"/>
</dbReference>
<dbReference type="Proteomes" id="UP000229916">
    <property type="component" value="Unassembled WGS sequence"/>
</dbReference>
<evidence type="ECO:0000256" key="3">
    <source>
        <dbReference type="ARBA" id="ARBA00022960"/>
    </source>
</evidence>
<dbReference type="GO" id="GO:0016755">
    <property type="term" value="F:aminoacyltransferase activity"/>
    <property type="evidence" value="ECO:0007669"/>
    <property type="project" value="InterPro"/>
</dbReference>
<dbReference type="PROSITE" id="PS51191">
    <property type="entry name" value="FEMABX"/>
    <property type="match status" value="1"/>
</dbReference>
<evidence type="ECO:0000256" key="2">
    <source>
        <dbReference type="ARBA" id="ARBA00022679"/>
    </source>
</evidence>
<proteinExistence type="inferred from homology"/>
<dbReference type="InterPro" id="IPR050644">
    <property type="entry name" value="PG_Glycine_Bridge_Synth"/>
</dbReference>
<keyword evidence="2" id="KW-0808">Transferase</keyword>
<keyword evidence="3" id="KW-0133">Cell shape</keyword>
<dbReference type="GO" id="GO:0008360">
    <property type="term" value="P:regulation of cell shape"/>
    <property type="evidence" value="ECO:0007669"/>
    <property type="project" value="UniProtKB-KW"/>
</dbReference>
<reference evidence="8" key="1">
    <citation type="submission" date="2017-09" db="EMBL/GenBank/DDBJ databases">
        <title>Depth-based differentiation of microbial function through sediment-hosted aquifers and enrichment of novel symbionts in the deep terrestrial subsurface.</title>
        <authorList>
            <person name="Probst A.J."/>
            <person name="Ladd B."/>
            <person name="Jarett J.K."/>
            <person name="Geller-Mcgrath D.E."/>
            <person name="Sieber C.M.K."/>
            <person name="Emerson J.B."/>
            <person name="Anantharaman K."/>
            <person name="Thomas B.C."/>
            <person name="Malmstrom R."/>
            <person name="Stieglmeier M."/>
            <person name="Klingl A."/>
            <person name="Woyke T."/>
            <person name="Ryan C.M."/>
            <person name="Banfield J.F."/>
        </authorList>
    </citation>
    <scope>NUCLEOTIDE SEQUENCE [LARGE SCALE GENOMIC DNA]</scope>
</reference>
<organism evidence="7 8">
    <name type="scientific">candidate division WWE3 bacterium CG06_land_8_20_14_3_00_42_16</name>
    <dbReference type="NCBI Taxonomy" id="1975083"/>
    <lineage>
        <taxon>Bacteria</taxon>
        <taxon>Katanobacteria</taxon>
    </lineage>
</organism>
<evidence type="ECO:0000313" key="8">
    <source>
        <dbReference type="Proteomes" id="UP000229916"/>
    </source>
</evidence>
<accession>A0A2M7AMF1</accession>
<dbReference type="PANTHER" id="PTHR36174">
    <property type="entry name" value="LIPID II:GLYCINE GLYCYLTRANSFERASE"/>
    <property type="match status" value="1"/>
</dbReference>
<name>A0A2M7AMF1_UNCKA</name>
<evidence type="ECO:0000256" key="1">
    <source>
        <dbReference type="ARBA" id="ARBA00009943"/>
    </source>
</evidence>
<keyword evidence="6" id="KW-0961">Cell wall biogenesis/degradation</keyword>
<dbReference type="InterPro" id="IPR016181">
    <property type="entry name" value="Acyl_CoA_acyltransferase"/>
</dbReference>
<dbReference type="EMBL" id="PEWD01000068">
    <property type="protein sequence ID" value="PIU68555.1"/>
    <property type="molecule type" value="Genomic_DNA"/>
</dbReference>
<sequence>MISNQFVYPFCHYMQSKAYAGFMQKLGWEVEIISTRADLVYLYSKKVPLLGSVAKIPRSTVSLPMDLVDQAAKEKKALFVKIEPSATLDKMDALPEGFRKDSPILHTKTILVDLAPIPEKIEKSFKGDVRTCIRKALKENLVVQESNDLGQFYALFEKTAKERGFYHPYKKQMKNLRDAFFSQVKLFLAFQKPLEKHPDPLAGCFVITHNQVAYYKYAASTPAGRKKGASYLCLWKAMVACKKTGCHTFDLEGIADERYPQTRKYRNFTHFKQSWGGKEITYLGSFAKPYSTFYKLLSKIELI</sequence>
<dbReference type="Gene3D" id="3.40.630.30">
    <property type="match status" value="1"/>
</dbReference>
<dbReference type="GO" id="GO:0009252">
    <property type="term" value="P:peptidoglycan biosynthetic process"/>
    <property type="evidence" value="ECO:0007669"/>
    <property type="project" value="UniProtKB-KW"/>
</dbReference>
<evidence type="ECO:0000313" key="7">
    <source>
        <dbReference type="EMBL" id="PIU68555.1"/>
    </source>
</evidence>
<evidence type="ECO:0000256" key="4">
    <source>
        <dbReference type="ARBA" id="ARBA00022984"/>
    </source>
</evidence>
<protein>
    <recommendedName>
        <fullName evidence="9">BioF2-like acetyltransferase domain-containing protein</fullName>
    </recommendedName>
</protein>
<dbReference type="AlphaFoldDB" id="A0A2M7AMF1"/>
<dbReference type="PANTHER" id="PTHR36174:SF1">
    <property type="entry name" value="LIPID II:GLYCINE GLYCYLTRANSFERASE"/>
    <property type="match status" value="1"/>
</dbReference>
<gene>
    <name evidence="7" type="ORF">COS81_03665</name>
</gene>
<dbReference type="Pfam" id="PF02388">
    <property type="entry name" value="FemAB"/>
    <property type="match status" value="1"/>
</dbReference>
<keyword evidence="4" id="KW-0573">Peptidoglycan synthesis</keyword>
<dbReference type="GO" id="GO:0071555">
    <property type="term" value="P:cell wall organization"/>
    <property type="evidence" value="ECO:0007669"/>
    <property type="project" value="UniProtKB-KW"/>
</dbReference>
<evidence type="ECO:0000256" key="6">
    <source>
        <dbReference type="ARBA" id="ARBA00023316"/>
    </source>
</evidence>